<dbReference type="GO" id="GO:0009234">
    <property type="term" value="P:menaquinone biosynthetic process"/>
    <property type="evidence" value="ECO:0007669"/>
    <property type="project" value="UniProtKB-UniRule"/>
</dbReference>
<keyword evidence="1 5" id="KW-0474">Menaquinone biosynthesis</keyword>
<gene>
    <name evidence="5" type="primary">menE</name>
    <name evidence="9" type="ORF">C438_04962</name>
</gene>
<dbReference type="PANTHER" id="PTHR43201">
    <property type="entry name" value="ACYL-COA SYNTHETASE"/>
    <property type="match status" value="1"/>
</dbReference>
<dbReference type="EMBL" id="AOLP01000005">
    <property type="protein sequence ID" value="EMA07261.1"/>
    <property type="molecule type" value="Genomic_DNA"/>
</dbReference>
<evidence type="ECO:0000313" key="9">
    <source>
        <dbReference type="EMBL" id="EMA07261.1"/>
    </source>
</evidence>
<comment type="function">
    <text evidence="5">Converts 2-succinylbenzoate (OSB) to 2-succinylbenzoyl-CoA (OSB-CoA).</text>
</comment>
<evidence type="ECO:0000256" key="5">
    <source>
        <dbReference type="HAMAP-Rule" id="MF_00731"/>
    </source>
</evidence>
<dbReference type="Gene3D" id="3.30.300.30">
    <property type="match status" value="1"/>
</dbReference>
<dbReference type="GO" id="GO:0006631">
    <property type="term" value="P:fatty acid metabolic process"/>
    <property type="evidence" value="ECO:0007669"/>
    <property type="project" value="TreeGrafter"/>
</dbReference>
<dbReference type="RefSeq" id="WP_004968151.1">
    <property type="nucleotide sequence ID" value="NZ_AOLP01000005.1"/>
</dbReference>
<dbReference type="Gene3D" id="3.40.50.12780">
    <property type="entry name" value="N-terminal domain of ligase-like"/>
    <property type="match status" value="1"/>
</dbReference>
<evidence type="ECO:0000259" key="8">
    <source>
        <dbReference type="Pfam" id="PF13193"/>
    </source>
</evidence>
<keyword evidence="2 5" id="KW-0436">Ligase</keyword>
<comment type="caution">
    <text evidence="9">The sequence shown here is derived from an EMBL/GenBank/DDBJ whole genome shotgun (WGS) entry which is preliminary data.</text>
</comment>
<dbReference type="Pfam" id="PF13193">
    <property type="entry name" value="AMP-binding_C"/>
    <property type="match status" value="1"/>
</dbReference>
<protein>
    <recommendedName>
        <fullName evidence="5">2-succinylbenzoate--CoA ligase</fullName>
        <ecNumber evidence="5">6.2.1.26</ecNumber>
    </recommendedName>
    <alternativeName>
        <fullName evidence="5">o-succinylbenzoyl-CoA synthetase</fullName>
        <shortName evidence="5">OSB-CoA synthetase</shortName>
    </alternativeName>
</protein>
<dbReference type="PROSITE" id="PS00455">
    <property type="entry name" value="AMP_BINDING"/>
    <property type="match status" value="1"/>
</dbReference>
<dbReference type="InterPro" id="IPR042099">
    <property type="entry name" value="ANL_N_sf"/>
</dbReference>
<comment type="pathway">
    <text evidence="5">Quinol/quinone metabolism; 1,4-dihydroxy-2-naphthoate biosynthesis; 1,4-dihydroxy-2-naphthoate from chorismate: step 5/7.</text>
</comment>
<dbReference type="UniPathway" id="UPA00079"/>
<keyword evidence="3 5" id="KW-0547">Nucleotide-binding</keyword>
<reference evidence="9 10" key="1">
    <citation type="journal article" date="2014" name="PLoS Genet.">
        <title>Phylogenetically driven sequencing of extremely halophilic archaea reveals strategies for static and dynamic osmo-response.</title>
        <authorList>
            <person name="Becker E.A."/>
            <person name="Seitzer P.M."/>
            <person name="Tritt A."/>
            <person name="Larsen D."/>
            <person name="Krusor M."/>
            <person name="Yao A.I."/>
            <person name="Wu D."/>
            <person name="Madern D."/>
            <person name="Eisen J.A."/>
            <person name="Darling A.E."/>
            <person name="Facciotti M.T."/>
        </authorList>
    </citation>
    <scope>NUCLEOTIDE SEQUENCE [LARGE SCALE GENOMIC DNA]</scope>
    <source>
        <strain evidence="9 10">ATCC 35960</strain>
    </source>
</reference>
<feature type="region of interest" description="Disordered" evidence="6">
    <location>
        <begin position="1"/>
        <end position="57"/>
    </location>
</feature>
<dbReference type="PANTHER" id="PTHR43201:SF32">
    <property type="entry name" value="2-SUCCINYLBENZOATE--COA LIGASE, CHLOROPLASTIC_PEROXISOMAL"/>
    <property type="match status" value="1"/>
</dbReference>
<feature type="compositionally biased region" description="Acidic residues" evidence="6">
    <location>
        <begin position="568"/>
        <end position="589"/>
    </location>
</feature>
<comment type="catalytic activity">
    <reaction evidence="5">
        <text>2-succinylbenzoate + ATP + CoA = 2-succinylbenzoyl-CoA + AMP + diphosphate</text>
        <dbReference type="Rhea" id="RHEA:17009"/>
        <dbReference type="ChEBI" id="CHEBI:18325"/>
        <dbReference type="ChEBI" id="CHEBI:30616"/>
        <dbReference type="ChEBI" id="CHEBI:33019"/>
        <dbReference type="ChEBI" id="CHEBI:57287"/>
        <dbReference type="ChEBI" id="CHEBI:57364"/>
        <dbReference type="ChEBI" id="CHEBI:456215"/>
        <dbReference type="EC" id="6.2.1.26"/>
    </reaction>
</comment>
<feature type="compositionally biased region" description="Basic and acidic residues" evidence="6">
    <location>
        <begin position="635"/>
        <end position="646"/>
    </location>
</feature>
<dbReference type="SUPFAM" id="SSF56801">
    <property type="entry name" value="Acetyl-CoA synthetase-like"/>
    <property type="match status" value="1"/>
</dbReference>
<dbReference type="InterPro" id="IPR020845">
    <property type="entry name" value="AMP-binding_CS"/>
</dbReference>
<sequence>MTDSPDDAADETAATDDTAVTDDSADETAATDGSAERGDDPAASGSDSDDGDRGFAGPMRDWLSHRIAATPERQALIHAPTGDSWTFRELDALVDETAGQLAALGVEAGDHLGVVLDPGVDYVRLIHAATRLGAVLVPLGDRLTADEIARNLELADVTTLVCGESTESTAVEATADVPVVSVDDPRWEGVINLSSIAPKRVEPAGWSLSETMLLLFTSGTTGTPKAVKLTMGNLLANAVAGAFRLGVSRDDRWLVTLSLHHMGGIGPILRGPLYGTTVVLREGFDAGGAADDIGKYDVTGVSLVPTMLKRMLDSRGTLSDSLRVVLLGGAPAPDELVERCRNYSVPVHPTYGMTETASQVATATPREAFADVGTVGRPLYFTDLRVVDEDGTLVEPGTPGELVVSGPTVSPGYYRNPEATADAFADAGLRTGDIGYRDDDGLLYVLNRKDDRIITGGENVDPGEVAAVLRDHPDVDDAAVLGVPDSEWGERVAALVVPADPENPPDDEDLDDFCRERLAGFKCPRLVATADELPRTVSGTVDREAVRERLVAAKPVAEAEPERAADHDDGDDGGGDDSDGDSGEVETDSGEATPATDIDGDAIDDAEDDTAVVDADRDDADEDEADDDGEASADGDEHADAERAEGDAGSAESDTDDGDGTNDTDGTDELASDRDEE</sequence>
<dbReference type="Pfam" id="PF00501">
    <property type="entry name" value="AMP-binding"/>
    <property type="match status" value="1"/>
</dbReference>
<comment type="similarity">
    <text evidence="5">Belongs to the ATP-dependent AMP-binding enzyme family. MenE subfamily.</text>
</comment>
<keyword evidence="10" id="KW-1185">Reference proteome</keyword>
<dbReference type="InterPro" id="IPR025110">
    <property type="entry name" value="AMP-bd_C"/>
</dbReference>
<organism evidence="9 10">
    <name type="scientific">Haloferax denitrificans ATCC 35960</name>
    <dbReference type="NCBI Taxonomy" id="662478"/>
    <lineage>
        <taxon>Archaea</taxon>
        <taxon>Methanobacteriati</taxon>
        <taxon>Methanobacteriota</taxon>
        <taxon>Stenosarchaea group</taxon>
        <taxon>Halobacteria</taxon>
        <taxon>Halobacteriales</taxon>
        <taxon>Haloferacaceae</taxon>
        <taxon>Haloferax</taxon>
    </lineage>
</organism>
<name>M0JE60_9EURY</name>
<comment type="pathway">
    <text evidence="5">Quinol/quinone metabolism; menaquinone biosynthesis.</text>
</comment>
<dbReference type="NCBIfam" id="TIGR01923">
    <property type="entry name" value="menE"/>
    <property type="match status" value="1"/>
</dbReference>
<dbReference type="Proteomes" id="UP000011553">
    <property type="component" value="Unassembled WGS sequence"/>
</dbReference>
<feature type="domain" description="AMP-dependent synthetase/ligase" evidence="7">
    <location>
        <begin position="65"/>
        <end position="414"/>
    </location>
</feature>
<evidence type="ECO:0000313" key="10">
    <source>
        <dbReference type="Proteomes" id="UP000011553"/>
    </source>
</evidence>
<feature type="compositionally biased region" description="Acidic residues" evidence="6">
    <location>
        <begin position="1"/>
        <end position="26"/>
    </location>
</feature>
<dbReference type="GO" id="GO:0008756">
    <property type="term" value="F:o-succinylbenzoate-CoA ligase activity"/>
    <property type="evidence" value="ECO:0007669"/>
    <property type="project" value="UniProtKB-UniRule"/>
</dbReference>
<evidence type="ECO:0000256" key="2">
    <source>
        <dbReference type="ARBA" id="ARBA00022598"/>
    </source>
</evidence>
<feature type="compositionally biased region" description="Acidic residues" evidence="6">
    <location>
        <begin position="653"/>
        <end position="677"/>
    </location>
</feature>
<dbReference type="InterPro" id="IPR010192">
    <property type="entry name" value="MenE"/>
</dbReference>
<dbReference type="GO" id="GO:0005524">
    <property type="term" value="F:ATP binding"/>
    <property type="evidence" value="ECO:0007669"/>
    <property type="project" value="UniProtKB-KW"/>
</dbReference>
<evidence type="ECO:0000259" key="7">
    <source>
        <dbReference type="Pfam" id="PF00501"/>
    </source>
</evidence>
<keyword evidence="4 5" id="KW-0067">ATP-binding</keyword>
<evidence type="ECO:0000256" key="4">
    <source>
        <dbReference type="ARBA" id="ARBA00022840"/>
    </source>
</evidence>
<evidence type="ECO:0000256" key="6">
    <source>
        <dbReference type="SAM" id="MobiDB-lite"/>
    </source>
</evidence>
<dbReference type="InterPro" id="IPR045851">
    <property type="entry name" value="AMP-bd_C_sf"/>
</dbReference>
<feature type="compositionally biased region" description="Acidic residues" evidence="6">
    <location>
        <begin position="598"/>
        <end position="634"/>
    </location>
</feature>
<dbReference type="UniPathway" id="UPA01057">
    <property type="reaction ID" value="UER00166"/>
</dbReference>
<accession>M0JE60</accession>
<dbReference type="PATRIC" id="fig|662478.6.peg.949"/>
<feature type="region of interest" description="Disordered" evidence="6">
    <location>
        <begin position="552"/>
        <end position="677"/>
    </location>
</feature>
<dbReference type="AlphaFoldDB" id="M0JE60"/>
<dbReference type="GO" id="GO:0031956">
    <property type="term" value="F:medium-chain fatty acid-CoA ligase activity"/>
    <property type="evidence" value="ECO:0007669"/>
    <property type="project" value="TreeGrafter"/>
</dbReference>
<evidence type="ECO:0000256" key="3">
    <source>
        <dbReference type="ARBA" id="ARBA00022741"/>
    </source>
</evidence>
<evidence type="ECO:0000256" key="1">
    <source>
        <dbReference type="ARBA" id="ARBA00022428"/>
    </source>
</evidence>
<proteinExistence type="inferred from homology"/>
<feature type="domain" description="AMP-binding enzyme C-terminal" evidence="8">
    <location>
        <begin position="464"/>
        <end position="539"/>
    </location>
</feature>
<dbReference type="EC" id="6.2.1.26" evidence="5"/>
<dbReference type="HAMAP" id="MF_00731">
    <property type="entry name" value="MenE"/>
    <property type="match status" value="1"/>
</dbReference>
<dbReference type="InterPro" id="IPR000873">
    <property type="entry name" value="AMP-dep_synth/lig_dom"/>
</dbReference>